<proteinExistence type="predicted"/>
<dbReference type="Gramene" id="PRQ28186">
    <property type="protein sequence ID" value="PRQ28186"/>
    <property type="gene ID" value="RchiOBHm_Chr5g0000291"/>
</dbReference>
<comment type="caution">
    <text evidence="1">The sequence shown here is derived from an EMBL/GenBank/DDBJ whole genome shotgun (WGS) entry which is preliminary data.</text>
</comment>
<reference evidence="1 2" key="1">
    <citation type="journal article" date="2018" name="Nat. Genet.">
        <title>The Rosa genome provides new insights in the design of modern roses.</title>
        <authorList>
            <person name="Bendahmane M."/>
        </authorList>
    </citation>
    <scope>NUCLEOTIDE SEQUENCE [LARGE SCALE GENOMIC DNA]</scope>
    <source>
        <strain evidence="2">cv. Old Blush</strain>
    </source>
</reference>
<accession>A0A2P6Q1Z2</accession>
<gene>
    <name evidence="1" type="ORF">RchiOBHm_Chr5g0000291</name>
</gene>
<protein>
    <submittedName>
        <fullName evidence="1">Uncharacterized protein</fullName>
    </submittedName>
</protein>
<dbReference type="EMBL" id="PDCK01000043">
    <property type="protein sequence ID" value="PRQ28186.1"/>
    <property type="molecule type" value="Genomic_DNA"/>
</dbReference>
<sequence>MDMQVVSGRENKTNASALAHHVGPFLSSVATYRLGSLVQTSLYKLVNIDIQNRKILHCVPHHASPHYAGIFFFSFKGVGSP</sequence>
<evidence type="ECO:0000313" key="2">
    <source>
        <dbReference type="Proteomes" id="UP000238479"/>
    </source>
</evidence>
<organism evidence="1 2">
    <name type="scientific">Rosa chinensis</name>
    <name type="common">China rose</name>
    <dbReference type="NCBI Taxonomy" id="74649"/>
    <lineage>
        <taxon>Eukaryota</taxon>
        <taxon>Viridiplantae</taxon>
        <taxon>Streptophyta</taxon>
        <taxon>Embryophyta</taxon>
        <taxon>Tracheophyta</taxon>
        <taxon>Spermatophyta</taxon>
        <taxon>Magnoliopsida</taxon>
        <taxon>eudicotyledons</taxon>
        <taxon>Gunneridae</taxon>
        <taxon>Pentapetalae</taxon>
        <taxon>rosids</taxon>
        <taxon>fabids</taxon>
        <taxon>Rosales</taxon>
        <taxon>Rosaceae</taxon>
        <taxon>Rosoideae</taxon>
        <taxon>Rosoideae incertae sedis</taxon>
        <taxon>Rosa</taxon>
    </lineage>
</organism>
<dbReference type="AlphaFoldDB" id="A0A2P6Q1Z2"/>
<name>A0A2P6Q1Z2_ROSCH</name>
<keyword evidence="2" id="KW-1185">Reference proteome</keyword>
<dbReference type="Proteomes" id="UP000238479">
    <property type="component" value="Chromosome 5"/>
</dbReference>
<evidence type="ECO:0000313" key="1">
    <source>
        <dbReference type="EMBL" id="PRQ28186.1"/>
    </source>
</evidence>